<proteinExistence type="predicted"/>
<gene>
    <name evidence="1" type="ORF">UFOVP1022_44</name>
    <name evidence="2" type="ORF">UFOVP1110_54</name>
    <name evidence="3" type="ORF">UFOVP1378_56</name>
    <name evidence="4" type="ORF">UFOVP1474_30</name>
    <name evidence="5" type="ORF">UFOVP1561_40</name>
</gene>
<accession>A0A6J5Q3K7</accession>
<dbReference type="EMBL" id="LR798406">
    <property type="protein sequence ID" value="CAB5230204.1"/>
    <property type="molecule type" value="Genomic_DNA"/>
</dbReference>
<dbReference type="EMBL" id="LR797318">
    <property type="protein sequence ID" value="CAB4202968.1"/>
    <property type="molecule type" value="Genomic_DNA"/>
</dbReference>
<evidence type="ECO:0000313" key="3">
    <source>
        <dbReference type="EMBL" id="CAB4202968.1"/>
    </source>
</evidence>
<dbReference type="EMBL" id="LR797052">
    <property type="protein sequence ID" value="CAB4184307.1"/>
    <property type="molecule type" value="Genomic_DNA"/>
</dbReference>
<dbReference type="EMBL" id="LR796978">
    <property type="protein sequence ID" value="CAB4179160.1"/>
    <property type="molecule type" value="Genomic_DNA"/>
</dbReference>
<evidence type="ECO:0000313" key="5">
    <source>
        <dbReference type="EMBL" id="CAB5230204.1"/>
    </source>
</evidence>
<name>A0A6J5Q3K7_9CAUD</name>
<evidence type="ECO:0000313" key="1">
    <source>
        <dbReference type="EMBL" id="CAB4179160.1"/>
    </source>
</evidence>
<organism evidence="1">
    <name type="scientific">uncultured Caudovirales phage</name>
    <dbReference type="NCBI Taxonomy" id="2100421"/>
    <lineage>
        <taxon>Viruses</taxon>
        <taxon>Duplodnaviria</taxon>
        <taxon>Heunggongvirae</taxon>
        <taxon>Uroviricota</taxon>
        <taxon>Caudoviricetes</taxon>
        <taxon>Peduoviridae</taxon>
        <taxon>Maltschvirus</taxon>
        <taxon>Maltschvirus maltsch</taxon>
    </lineage>
</organism>
<dbReference type="EMBL" id="LR797424">
    <property type="protein sequence ID" value="CAB4215492.1"/>
    <property type="molecule type" value="Genomic_DNA"/>
</dbReference>
<evidence type="ECO:0000313" key="4">
    <source>
        <dbReference type="EMBL" id="CAB4215492.1"/>
    </source>
</evidence>
<sequence>MPSTTLARGNAINTFYIQPSLTPAAVLTAVSPAQTFALPGLLTTDIIRVVGLSGAQTSGIVTAQAYCAAANVLTIQFGNITGGTLTPAAGAYSIEIIRLEGPAPTTAV</sequence>
<evidence type="ECO:0000313" key="2">
    <source>
        <dbReference type="EMBL" id="CAB4184307.1"/>
    </source>
</evidence>
<reference evidence="1" key="1">
    <citation type="submission" date="2020-05" db="EMBL/GenBank/DDBJ databases">
        <authorList>
            <person name="Chiriac C."/>
            <person name="Salcher M."/>
            <person name="Ghai R."/>
            <person name="Kavagutti S V."/>
        </authorList>
    </citation>
    <scope>NUCLEOTIDE SEQUENCE</scope>
</reference>
<protein>
    <submittedName>
        <fullName evidence="1">Uncharacterized protein</fullName>
    </submittedName>
</protein>